<keyword evidence="4" id="KW-0560">Oxidoreductase</keyword>
<dbReference type="SUPFAM" id="SSF51905">
    <property type="entry name" value="FAD/NAD(P)-binding domain"/>
    <property type="match status" value="2"/>
</dbReference>
<organism evidence="7 8">
    <name type="scientific">Gordonia prachuapensis</name>
    <dbReference type="NCBI Taxonomy" id="3115651"/>
    <lineage>
        <taxon>Bacteria</taxon>
        <taxon>Bacillati</taxon>
        <taxon>Actinomycetota</taxon>
        <taxon>Actinomycetes</taxon>
        <taxon>Mycobacteriales</taxon>
        <taxon>Gordoniaceae</taxon>
        <taxon>Gordonia</taxon>
    </lineage>
</organism>
<dbReference type="PRINTS" id="PR00368">
    <property type="entry name" value="FADPNR"/>
</dbReference>
<dbReference type="InterPro" id="IPR023753">
    <property type="entry name" value="FAD/NAD-binding_dom"/>
</dbReference>
<dbReference type="InterPro" id="IPR036188">
    <property type="entry name" value="FAD/NAD-bd_sf"/>
</dbReference>
<evidence type="ECO:0000256" key="4">
    <source>
        <dbReference type="ARBA" id="ARBA00023002"/>
    </source>
</evidence>
<reference evidence="7 8" key="1">
    <citation type="submission" date="2024-01" db="EMBL/GenBank/DDBJ databases">
        <title>Draft genome sequence of Gordonia sp. PKS22-38.</title>
        <authorList>
            <person name="Suphannarot A."/>
            <person name="Mingma R."/>
        </authorList>
    </citation>
    <scope>NUCLEOTIDE SEQUENCE [LARGE SCALE GENOMIC DNA]</scope>
    <source>
        <strain evidence="7 8">PKS22-38</strain>
    </source>
</reference>
<dbReference type="InterPro" id="IPR028202">
    <property type="entry name" value="Reductase_C"/>
</dbReference>
<proteinExistence type="predicted"/>
<keyword evidence="8" id="KW-1185">Reference proteome</keyword>
<evidence type="ECO:0000259" key="6">
    <source>
        <dbReference type="Pfam" id="PF14759"/>
    </source>
</evidence>
<evidence type="ECO:0000256" key="1">
    <source>
        <dbReference type="ARBA" id="ARBA00001974"/>
    </source>
</evidence>
<evidence type="ECO:0000313" key="7">
    <source>
        <dbReference type="EMBL" id="MEE4024038.1"/>
    </source>
</evidence>
<dbReference type="Pfam" id="PF14759">
    <property type="entry name" value="Reductase_C"/>
    <property type="match status" value="1"/>
</dbReference>
<comment type="cofactor">
    <cofactor evidence="1">
        <name>FAD</name>
        <dbReference type="ChEBI" id="CHEBI:57692"/>
    </cofactor>
</comment>
<comment type="caution">
    <text evidence="7">The sequence shown here is derived from an EMBL/GenBank/DDBJ whole genome shotgun (WGS) entry which is preliminary data.</text>
</comment>
<name>A0ABU7MUX1_9ACTN</name>
<dbReference type="RefSeq" id="WP_330505430.1">
    <property type="nucleotide sequence ID" value="NZ_JAZDUE010000010.1"/>
</dbReference>
<evidence type="ECO:0000313" key="8">
    <source>
        <dbReference type="Proteomes" id="UP001335729"/>
    </source>
</evidence>
<sequence length="402" mass="42414">MTGHAVIVGASVAGVRVARTLRDEGWTGPITLLEAEQHMPYDKPPLSKAGLLSADDVPALLTADDVGALDLDLRLGSRAAALDPATGTVTLADGEVVGYDALVLATGAAARPSPWCAGSPRVHVMRSRDDAQALRTMLAPGNRLLIIGAGFIGSEVAGSARSQGVEVTLVDPQPVPMARIMGEAVGRRFVDLQRDHGVDVRLGVGVEQIDDRGEHVVATLTDGAQVEADAVLVGIGVSLNTAWLGSSGLPMDNGVLCDAQCRVIGSSNIYAAGDVSRWRHERHGRDVRVEHWTNAIEQAAVVAHNIAHPDDLRTHAPVEYVWSDQYDWKIQIVGTPAPGIEPVVLEPAGTGRFAAIYADADNALCGSVTINWGRASVLVRKALRDHGSVEDVLRTLSPQVVS</sequence>
<dbReference type="Gene3D" id="3.30.390.30">
    <property type="match status" value="1"/>
</dbReference>
<keyword evidence="2" id="KW-0285">Flavoprotein</keyword>
<dbReference type="InterPro" id="IPR050446">
    <property type="entry name" value="FAD-oxidoreductase/Apoptosis"/>
</dbReference>
<protein>
    <submittedName>
        <fullName evidence="7">FAD-dependent oxidoreductase</fullName>
    </submittedName>
</protein>
<accession>A0ABU7MUX1</accession>
<keyword evidence="3" id="KW-0274">FAD</keyword>
<feature type="domain" description="Reductase C-terminal" evidence="6">
    <location>
        <begin position="320"/>
        <end position="390"/>
    </location>
</feature>
<dbReference type="SUPFAM" id="SSF55424">
    <property type="entry name" value="FAD/NAD-linked reductases, dimerisation (C-terminal) domain"/>
    <property type="match status" value="1"/>
</dbReference>
<feature type="domain" description="FAD/NAD(P)-binding" evidence="5">
    <location>
        <begin position="5"/>
        <end position="299"/>
    </location>
</feature>
<dbReference type="PANTHER" id="PTHR43557">
    <property type="entry name" value="APOPTOSIS-INDUCING FACTOR 1"/>
    <property type="match status" value="1"/>
</dbReference>
<dbReference type="Proteomes" id="UP001335729">
    <property type="component" value="Unassembled WGS sequence"/>
</dbReference>
<dbReference type="PRINTS" id="PR00411">
    <property type="entry name" value="PNDRDTASEI"/>
</dbReference>
<evidence type="ECO:0000259" key="5">
    <source>
        <dbReference type="Pfam" id="PF07992"/>
    </source>
</evidence>
<dbReference type="Pfam" id="PF07992">
    <property type="entry name" value="Pyr_redox_2"/>
    <property type="match status" value="1"/>
</dbReference>
<dbReference type="InterPro" id="IPR016156">
    <property type="entry name" value="FAD/NAD-linked_Rdtase_dimer_sf"/>
</dbReference>
<evidence type="ECO:0000256" key="2">
    <source>
        <dbReference type="ARBA" id="ARBA00022630"/>
    </source>
</evidence>
<dbReference type="PANTHER" id="PTHR43557:SF2">
    <property type="entry name" value="RIESKE DOMAIN-CONTAINING PROTEIN-RELATED"/>
    <property type="match status" value="1"/>
</dbReference>
<dbReference type="EMBL" id="JAZDUE010000010">
    <property type="protein sequence ID" value="MEE4024038.1"/>
    <property type="molecule type" value="Genomic_DNA"/>
</dbReference>
<evidence type="ECO:0000256" key="3">
    <source>
        <dbReference type="ARBA" id="ARBA00022827"/>
    </source>
</evidence>
<dbReference type="Gene3D" id="3.50.50.60">
    <property type="entry name" value="FAD/NAD(P)-binding domain"/>
    <property type="match status" value="2"/>
</dbReference>
<gene>
    <name evidence="7" type="ORF">V1Y59_13200</name>
</gene>